<comment type="caution">
    <text evidence="9">The sequence shown here is derived from an EMBL/GenBank/DDBJ whole genome shotgun (WGS) entry which is preliminary data.</text>
</comment>
<evidence type="ECO:0000256" key="8">
    <source>
        <dbReference type="SAM" id="Phobius"/>
    </source>
</evidence>
<dbReference type="OrthoDB" id="8687098at2"/>
<dbReference type="RefSeq" id="WP_034186842.1">
    <property type="nucleotide sequence ID" value="NZ_CP073669.1"/>
</dbReference>
<keyword evidence="3" id="KW-1003">Cell membrane</keyword>
<evidence type="ECO:0000256" key="1">
    <source>
        <dbReference type="ARBA" id="ARBA00004162"/>
    </source>
</evidence>
<dbReference type="EMBL" id="JJOA01000006">
    <property type="protein sequence ID" value="KEA60185.1"/>
    <property type="molecule type" value="Genomic_DNA"/>
</dbReference>
<feature type="transmembrane region" description="Helical" evidence="8">
    <location>
        <begin position="20"/>
        <end position="42"/>
    </location>
</feature>
<evidence type="ECO:0000256" key="4">
    <source>
        <dbReference type="ARBA" id="ARBA00022692"/>
    </source>
</evidence>
<dbReference type="PANTHER" id="PTHR30558:SF7">
    <property type="entry name" value="TOL-PAL SYSTEM PROTEIN TOLR"/>
    <property type="match status" value="1"/>
</dbReference>
<dbReference type="AlphaFoldDB" id="A0A071MHN1"/>
<keyword evidence="7" id="KW-0813">Transport</keyword>
<dbReference type="Gene3D" id="3.30.420.270">
    <property type="match status" value="1"/>
</dbReference>
<sequence>MGMNVPSGGSNAEPDVMVDINTTPLIDVMLVLLIMLIITIPIQMHSVKMDLPVGNPPPPAAPPEVVQIDIDFDGTTTWNGAPVPDRSALEAKLSQVAAEPVQAEIHLRPNKLVPYKDVAAVLASAQRVGATKIGLIGNEQFMQ</sequence>
<protein>
    <submittedName>
        <fullName evidence="9">Biopolymer transporter ExbD</fullName>
    </submittedName>
</protein>
<dbReference type="InterPro" id="IPR003400">
    <property type="entry name" value="ExbD"/>
</dbReference>
<evidence type="ECO:0000256" key="3">
    <source>
        <dbReference type="ARBA" id="ARBA00022475"/>
    </source>
</evidence>
<evidence type="ECO:0000256" key="5">
    <source>
        <dbReference type="ARBA" id="ARBA00022989"/>
    </source>
</evidence>
<dbReference type="GeneID" id="62011169"/>
<name>A0A071MHN1_9BURK</name>
<reference evidence="9" key="1">
    <citation type="submission" date="2014-04" db="EMBL/GenBank/DDBJ databases">
        <title>In planta biocontrol of soil-borne Fusarium wilt of banana through a plant endophytic bacterium, Burkholderia cenocepacia 869T2.</title>
        <authorList>
            <person name="Ho Y.-N."/>
            <person name="Chiang H.-M."/>
            <person name="Chao C.-P."/>
            <person name="Su C.-C."/>
            <person name="Hsu H.-F."/>
            <person name="Guo C.-T."/>
            <person name="Hsieh J.-L."/>
            <person name="Huang C.-C."/>
        </authorList>
    </citation>
    <scope>NUCLEOTIDE SEQUENCE [LARGE SCALE GENOMIC DNA]</scope>
    <source>
        <strain evidence="9">869T2</strain>
    </source>
</reference>
<dbReference type="PANTHER" id="PTHR30558">
    <property type="entry name" value="EXBD MEMBRANE COMPONENT OF PMF-DRIVEN MACROMOLECULE IMPORT SYSTEM"/>
    <property type="match status" value="1"/>
</dbReference>
<evidence type="ECO:0000256" key="2">
    <source>
        <dbReference type="ARBA" id="ARBA00005811"/>
    </source>
</evidence>
<keyword evidence="6 8" id="KW-0472">Membrane</keyword>
<accession>A0A071MHN1</accession>
<dbReference type="GO" id="GO:0005886">
    <property type="term" value="C:plasma membrane"/>
    <property type="evidence" value="ECO:0007669"/>
    <property type="project" value="UniProtKB-SubCell"/>
</dbReference>
<evidence type="ECO:0000313" key="9">
    <source>
        <dbReference type="EMBL" id="KEA60185.1"/>
    </source>
</evidence>
<evidence type="ECO:0000256" key="6">
    <source>
        <dbReference type="ARBA" id="ARBA00023136"/>
    </source>
</evidence>
<dbReference type="Pfam" id="PF02472">
    <property type="entry name" value="ExbD"/>
    <property type="match status" value="1"/>
</dbReference>
<comment type="subcellular location">
    <subcellularLocation>
        <location evidence="1">Cell membrane</location>
        <topology evidence="1">Single-pass membrane protein</topology>
    </subcellularLocation>
    <subcellularLocation>
        <location evidence="7">Cell membrane</location>
        <topology evidence="7">Single-pass type II membrane protein</topology>
    </subcellularLocation>
</comment>
<dbReference type="GO" id="GO:0015031">
    <property type="term" value="P:protein transport"/>
    <property type="evidence" value="ECO:0007669"/>
    <property type="project" value="UniProtKB-KW"/>
</dbReference>
<dbReference type="GO" id="GO:0022857">
    <property type="term" value="F:transmembrane transporter activity"/>
    <property type="evidence" value="ECO:0007669"/>
    <property type="project" value="InterPro"/>
</dbReference>
<keyword evidence="4 7" id="KW-0812">Transmembrane</keyword>
<organism evidence="9">
    <name type="scientific">Burkholderia cenocepacia</name>
    <dbReference type="NCBI Taxonomy" id="95486"/>
    <lineage>
        <taxon>Bacteria</taxon>
        <taxon>Pseudomonadati</taxon>
        <taxon>Pseudomonadota</taxon>
        <taxon>Betaproteobacteria</taxon>
        <taxon>Burkholderiales</taxon>
        <taxon>Burkholderiaceae</taxon>
        <taxon>Burkholderia</taxon>
        <taxon>Burkholderia cepacia complex</taxon>
    </lineage>
</organism>
<keyword evidence="5 8" id="KW-1133">Transmembrane helix</keyword>
<keyword evidence="7" id="KW-0653">Protein transport</keyword>
<evidence type="ECO:0000256" key="7">
    <source>
        <dbReference type="RuleBase" id="RU003879"/>
    </source>
</evidence>
<proteinExistence type="inferred from homology"/>
<gene>
    <name evidence="9" type="ORF">DT99_07040</name>
</gene>
<comment type="similarity">
    <text evidence="2 7">Belongs to the ExbD/TolR family.</text>
</comment>